<dbReference type="NCBIfam" id="TIGR00632">
    <property type="entry name" value="vsr"/>
    <property type="match status" value="1"/>
</dbReference>
<accession>A0A7Y8Y0M2</accession>
<dbReference type="GO" id="GO:0016787">
    <property type="term" value="F:hydrolase activity"/>
    <property type="evidence" value="ECO:0007669"/>
    <property type="project" value="UniProtKB-KW"/>
</dbReference>
<dbReference type="CDD" id="cd00221">
    <property type="entry name" value="Vsr"/>
    <property type="match status" value="1"/>
</dbReference>
<sequence length="156" mass="18608">MDKFSKEKRSQLMSKIRGKETKEEILLAKTLWHRGHRYRKNNRKIKGTPDLTFKKYKLAIFVDGEFWHGHNWQERKGKIKSNAEFWEKKIERNIQRDLEVNAYLASKGWTVLRFWSTKIKKNLDEVISTIEQTIVSIRTKKYKANNNNSDLLAAEP</sequence>
<proteinExistence type="inferred from homology"/>
<organism evidence="8 9">
    <name type="scientific">Flavobacterium agri</name>
    <dbReference type="NCBI Taxonomy" id="2743471"/>
    <lineage>
        <taxon>Bacteria</taxon>
        <taxon>Pseudomonadati</taxon>
        <taxon>Bacteroidota</taxon>
        <taxon>Flavobacteriia</taxon>
        <taxon>Flavobacteriales</taxon>
        <taxon>Flavobacteriaceae</taxon>
        <taxon>Flavobacterium</taxon>
    </lineage>
</organism>
<feature type="domain" description="DUF559" evidence="7">
    <location>
        <begin position="93"/>
        <end position="133"/>
    </location>
</feature>
<evidence type="ECO:0000313" key="8">
    <source>
        <dbReference type="EMBL" id="NYA70287.1"/>
    </source>
</evidence>
<keyword evidence="3 6" id="KW-0227">DNA damage</keyword>
<dbReference type="RefSeq" id="WP_176005102.1">
    <property type="nucleotide sequence ID" value="NZ_JABWMI010000006.1"/>
</dbReference>
<dbReference type="Gene3D" id="3.40.960.10">
    <property type="entry name" value="VSR Endonuclease"/>
    <property type="match status" value="1"/>
</dbReference>
<evidence type="ECO:0000313" key="9">
    <source>
        <dbReference type="Proteomes" id="UP000535020"/>
    </source>
</evidence>
<comment type="similarity">
    <text evidence="6">Belongs to the vsr family.</text>
</comment>
<keyword evidence="1 6" id="KW-0540">Nuclease</keyword>
<evidence type="ECO:0000259" key="7">
    <source>
        <dbReference type="Pfam" id="PF04480"/>
    </source>
</evidence>
<dbReference type="GO" id="GO:0004519">
    <property type="term" value="F:endonuclease activity"/>
    <property type="evidence" value="ECO:0007669"/>
    <property type="project" value="UniProtKB-KW"/>
</dbReference>
<dbReference type="PIRSF" id="PIRSF018267">
    <property type="entry name" value="VSR_endonuc"/>
    <property type="match status" value="1"/>
</dbReference>
<name>A0A7Y8Y0M2_9FLAO</name>
<dbReference type="AlphaFoldDB" id="A0A7Y8Y0M2"/>
<dbReference type="InterPro" id="IPR007569">
    <property type="entry name" value="DUF559"/>
</dbReference>
<gene>
    <name evidence="8" type="ORF">HZF10_05090</name>
</gene>
<dbReference type="EC" id="3.1.-.-" evidence="6"/>
<evidence type="ECO:0000256" key="1">
    <source>
        <dbReference type="ARBA" id="ARBA00022722"/>
    </source>
</evidence>
<evidence type="ECO:0000256" key="2">
    <source>
        <dbReference type="ARBA" id="ARBA00022759"/>
    </source>
</evidence>
<evidence type="ECO:0000256" key="3">
    <source>
        <dbReference type="ARBA" id="ARBA00022763"/>
    </source>
</evidence>
<dbReference type="Proteomes" id="UP000535020">
    <property type="component" value="Unassembled WGS sequence"/>
</dbReference>
<dbReference type="SUPFAM" id="SSF52980">
    <property type="entry name" value="Restriction endonuclease-like"/>
    <property type="match status" value="1"/>
</dbReference>
<dbReference type="InterPro" id="IPR004603">
    <property type="entry name" value="DNA_mismatch_endonuc_vsr"/>
</dbReference>
<comment type="function">
    <text evidence="6">May nick specific sequences that contain T:G mispairs resulting from m5C-deamination.</text>
</comment>
<evidence type="ECO:0000256" key="6">
    <source>
        <dbReference type="PIRNR" id="PIRNR018267"/>
    </source>
</evidence>
<dbReference type="InterPro" id="IPR011335">
    <property type="entry name" value="Restrct_endonuc-II-like"/>
</dbReference>
<dbReference type="EMBL" id="JACBJI010000002">
    <property type="protein sequence ID" value="NYA70287.1"/>
    <property type="molecule type" value="Genomic_DNA"/>
</dbReference>
<reference evidence="8 9" key="1">
    <citation type="submission" date="2020-07" db="EMBL/GenBank/DDBJ databases">
        <authorList>
            <person name="Sun Q."/>
        </authorList>
    </citation>
    <scope>NUCLEOTIDE SEQUENCE [LARGE SCALE GENOMIC DNA]</scope>
    <source>
        <strain evidence="8 9">MAH-1</strain>
    </source>
</reference>
<dbReference type="Pfam" id="PF03852">
    <property type="entry name" value="Vsr"/>
    <property type="match status" value="1"/>
</dbReference>
<evidence type="ECO:0000256" key="5">
    <source>
        <dbReference type="ARBA" id="ARBA00023204"/>
    </source>
</evidence>
<keyword evidence="5 6" id="KW-0234">DNA repair</keyword>
<evidence type="ECO:0000256" key="4">
    <source>
        <dbReference type="ARBA" id="ARBA00022801"/>
    </source>
</evidence>
<keyword evidence="2 6" id="KW-0255">Endonuclease</keyword>
<protein>
    <recommendedName>
        <fullName evidence="6">Very short patch repair endonuclease</fullName>
        <ecNumber evidence="6">3.1.-.-</ecNumber>
    </recommendedName>
</protein>
<keyword evidence="9" id="KW-1185">Reference proteome</keyword>
<dbReference type="GO" id="GO:0006298">
    <property type="term" value="P:mismatch repair"/>
    <property type="evidence" value="ECO:0007669"/>
    <property type="project" value="UniProtKB-UniRule"/>
</dbReference>
<comment type="caution">
    <text evidence="8">The sequence shown here is derived from an EMBL/GenBank/DDBJ whole genome shotgun (WGS) entry which is preliminary data.</text>
</comment>
<keyword evidence="4 6" id="KW-0378">Hydrolase</keyword>
<dbReference type="Pfam" id="PF04480">
    <property type="entry name" value="DUF559"/>
    <property type="match status" value="1"/>
</dbReference>